<dbReference type="PROSITE" id="PS50222">
    <property type="entry name" value="EF_HAND_2"/>
    <property type="match status" value="1"/>
</dbReference>
<evidence type="ECO:0000259" key="3">
    <source>
        <dbReference type="PROSITE" id="PS50222"/>
    </source>
</evidence>
<feature type="domain" description="EF-hand" evidence="3">
    <location>
        <begin position="181"/>
        <end position="216"/>
    </location>
</feature>
<dbReference type="GO" id="GO:0004722">
    <property type="term" value="F:protein serine/threonine phosphatase activity"/>
    <property type="evidence" value="ECO:0007669"/>
    <property type="project" value="UniProtKB-EC"/>
</dbReference>
<dbReference type="PRINTS" id="PR00114">
    <property type="entry name" value="STPHPHTASE"/>
</dbReference>
<proteinExistence type="inferred from homology"/>
<dbReference type="Gene3D" id="3.60.21.10">
    <property type="match status" value="1"/>
</dbReference>
<dbReference type="SUPFAM" id="SSF47473">
    <property type="entry name" value="EF-hand"/>
    <property type="match status" value="1"/>
</dbReference>
<dbReference type="InterPro" id="IPR050341">
    <property type="entry name" value="PP1_catalytic_subunit"/>
</dbReference>
<reference evidence="4" key="1">
    <citation type="submission" date="2022-12" db="EMBL/GenBank/DDBJ databases">
        <title>Genome assemblies of Blomia tropicalis.</title>
        <authorList>
            <person name="Cui Y."/>
        </authorList>
    </citation>
    <scope>NUCLEOTIDE SEQUENCE</scope>
    <source>
        <tissue evidence="4">Adult mites</tissue>
    </source>
</reference>
<dbReference type="GO" id="GO:0005634">
    <property type="term" value="C:nucleus"/>
    <property type="evidence" value="ECO:0007669"/>
    <property type="project" value="TreeGrafter"/>
</dbReference>
<evidence type="ECO:0000313" key="4">
    <source>
        <dbReference type="EMBL" id="KAJ6217351.1"/>
    </source>
</evidence>
<dbReference type="CDD" id="cd00144">
    <property type="entry name" value="MPP_PPP_family"/>
    <property type="match status" value="1"/>
</dbReference>
<dbReference type="Pfam" id="PF00149">
    <property type="entry name" value="Metallophos"/>
    <property type="match status" value="1"/>
</dbReference>
<accession>A0A9Q0M1H8</accession>
<dbReference type="InterPro" id="IPR006186">
    <property type="entry name" value="Ser/Thr-sp_prot-phosphatase"/>
</dbReference>
<dbReference type="OMA" id="LMWSDPI"/>
<keyword evidence="5" id="KW-1185">Reference proteome</keyword>
<dbReference type="SUPFAM" id="SSF56300">
    <property type="entry name" value="Metallo-dependent phosphatases"/>
    <property type="match status" value="1"/>
</dbReference>
<gene>
    <name evidence="4" type="ORF">RDWZM_008508</name>
</gene>
<dbReference type="PROSITE" id="PS00125">
    <property type="entry name" value="SER_THR_PHOSPHATASE"/>
    <property type="match status" value="1"/>
</dbReference>
<evidence type="ECO:0000313" key="5">
    <source>
        <dbReference type="Proteomes" id="UP001142055"/>
    </source>
</evidence>
<protein>
    <recommendedName>
        <fullName evidence="2">Serine/threonine-protein phosphatase</fullName>
        <ecNumber evidence="2">3.1.3.16</ecNumber>
    </recommendedName>
</protein>
<organism evidence="4 5">
    <name type="scientific">Blomia tropicalis</name>
    <name type="common">Mite</name>
    <dbReference type="NCBI Taxonomy" id="40697"/>
    <lineage>
        <taxon>Eukaryota</taxon>
        <taxon>Metazoa</taxon>
        <taxon>Ecdysozoa</taxon>
        <taxon>Arthropoda</taxon>
        <taxon>Chelicerata</taxon>
        <taxon>Arachnida</taxon>
        <taxon>Acari</taxon>
        <taxon>Acariformes</taxon>
        <taxon>Sarcoptiformes</taxon>
        <taxon>Astigmata</taxon>
        <taxon>Glycyphagoidea</taxon>
        <taxon>Echimyopodidae</taxon>
        <taxon>Blomia</taxon>
    </lineage>
</organism>
<dbReference type="InterPro" id="IPR029052">
    <property type="entry name" value="Metallo-depent_PP-like"/>
</dbReference>
<dbReference type="EC" id="3.1.3.16" evidence="2"/>
<keyword evidence="2" id="KW-0378">Hydrolase</keyword>
<dbReference type="PANTHER" id="PTHR11668:SF496">
    <property type="entry name" value="SERINE_THREONINE-PROTEIN PHOSPHATASE"/>
    <property type="match status" value="1"/>
</dbReference>
<name>A0A9Q0M1H8_BLOTA</name>
<dbReference type="AlphaFoldDB" id="A0A9Q0M1H8"/>
<comment type="similarity">
    <text evidence="1 2">Belongs to the PPP phosphatase family.</text>
</comment>
<dbReference type="GO" id="GO:0005737">
    <property type="term" value="C:cytoplasm"/>
    <property type="evidence" value="ECO:0007669"/>
    <property type="project" value="TreeGrafter"/>
</dbReference>
<dbReference type="Proteomes" id="UP001142055">
    <property type="component" value="Chromosome 3"/>
</dbReference>
<evidence type="ECO:0000256" key="2">
    <source>
        <dbReference type="RuleBase" id="RU004273"/>
    </source>
</evidence>
<dbReference type="InterPro" id="IPR002048">
    <property type="entry name" value="EF_hand_dom"/>
</dbReference>
<sequence>MHVLRIQLPHTLGFVTRLIYFVQLSPSTGFVCCQNSKRIKWLSINDIINERVEYMFGPELIDFIKLVLKPITQKVTEYSLEEAFFFVPRDPPRNPEEAMLKSIHITEKDVERVYADFIEHCFPSFNQTFESFKCYISKYGFDINSIRLQSLFRAFNFHLNGYLSFHEVLLGIAALEPNIGHGEFRTRFIFRYYDTDYSGTLNADEFRLLVLDMNPGASQQVIDQKVVEGMQQIGTQLINGRDEIVQDDFVMAVGSRRFRGTSCLCRSTKPIFTQITRSMAARTLKKLTSRQNMGSIIRPTPQGECVTCKEKEYTLATHSVKINSDGKIVEPIQVLNCGENRSDVLNSQMYSIDFVFNKNSAANVMLKLVRQFNKEKGTNKEPKGLLACRPVQLWNLILALYNDIDVLLNEEDKCPRVFSPCYIIGDIHGNLEDLLSLEKALWKRMPCVGSNFVFLGDYVDRGQWGLECSLYLMAFKALCPNKVTMLRGNHEVRTLQTYYTYKRECVTKYGEEYGIKIWELTNKIFDKLPVAAVVDDAIYCAHGGIPRSAQTISQINQIKRELVNPEVESAIAWEILWSDPCHAQQFIDICNFFKQNPRETGGFVRNTKRGTAFLFNEVGANGFLQQNGLTHIVRAHEVPQRGYMFHFGQKCVTIFSCSHYCGNDNACSCVLADNQVMRVIRLDTVNNAPATD</sequence>
<dbReference type="Gene3D" id="1.10.238.10">
    <property type="entry name" value="EF-hand"/>
    <property type="match status" value="1"/>
</dbReference>
<dbReference type="EMBL" id="JAPWDV010000003">
    <property type="protein sequence ID" value="KAJ6217351.1"/>
    <property type="molecule type" value="Genomic_DNA"/>
</dbReference>
<dbReference type="GO" id="GO:0005509">
    <property type="term" value="F:calcium ion binding"/>
    <property type="evidence" value="ECO:0007669"/>
    <property type="project" value="InterPro"/>
</dbReference>
<dbReference type="SMART" id="SM00156">
    <property type="entry name" value="PP2Ac"/>
    <property type="match status" value="1"/>
</dbReference>
<dbReference type="PANTHER" id="PTHR11668">
    <property type="entry name" value="SERINE/THREONINE PROTEIN PHOSPHATASE"/>
    <property type="match status" value="1"/>
</dbReference>
<dbReference type="InterPro" id="IPR004843">
    <property type="entry name" value="Calcineurin-like_PHP"/>
</dbReference>
<comment type="catalytic activity">
    <reaction evidence="2">
        <text>O-phospho-L-threonyl-[protein] + H2O = L-threonyl-[protein] + phosphate</text>
        <dbReference type="Rhea" id="RHEA:47004"/>
        <dbReference type="Rhea" id="RHEA-COMP:11060"/>
        <dbReference type="Rhea" id="RHEA-COMP:11605"/>
        <dbReference type="ChEBI" id="CHEBI:15377"/>
        <dbReference type="ChEBI" id="CHEBI:30013"/>
        <dbReference type="ChEBI" id="CHEBI:43474"/>
        <dbReference type="ChEBI" id="CHEBI:61977"/>
        <dbReference type="EC" id="3.1.3.16"/>
    </reaction>
</comment>
<evidence type="ECO:0000256" key="1">
    <source>
        <dbReference type="ARBA" id="ARBA00008294"/>
    </source>
</evidence>
<comment type="caution">
    <text evidence="4">The sequence shown here is derived from an EMBL/GenBank/DDBJ whole genome shotgun (WGS) entry which is preliminary data.</text>
</comment>
<dbReference type="InterPro" id="IPR011992">
    <property type="entry name" value="EF-hand-dom_pair"/>
</dbReference>